<dbReference type="InterPro" id="IPR001867">
    <property type="entry name" value="OmpR/PhoB-type_DNA-bd"/>
</dbReference>
<evidence type="ECO:0000313" key="10">
    <source>
        <dbReference type="EMBL" id="TSC66180.1"/>
    </source>
</evidence>
<accession>A0A554JD31</accession>
<gene>
    <name evidence="10" type="ORF">G01um101477_175</name>
</gene>
<dbReference type="Pfam" id="PF00486">
    <property type="entry name" value="Trans_reg_C"/>
    <property type="match status" value="1"/>
</dbReference>
<sequence>MKILIVEDEIRLSDVLKKNLETEYFIVDVANDGEIGAKMALEHDYDLIVLDQMLPKKTGMEVCKIVRQAGKTLPIIILSVKSETTTKVELLNAGADDYLIKPFSFEELIARIRALMRRPKAIQEEIYTIDDLILDTKRQTVKRGDKDIYLTRKEFMLLEYLLKNRDIVLSRAMIMEHVWDMYADPFSNTIESHILSLRKKIDLPNKQKLIQTVPGRGYKLSFV</sequence>
<protein>
    <submittedName>
        <fullName evidence="10">Two-component system, OmpR family, copper resistance phosphate regulon response regulator CusR</fullName>
    </submittedName>
</protein>
<organism evidence="10 11">
    <name type="scientific">Candidatus Doudnabacteria bacterium Gr01-1014_77</name>
    <dbReference type="NCBI Taxonomy" id="2017133"/>
    <lineage>
        <taxon>Bacteria</taxon>
        <taxon>Candidatus Doudnaibacteriota</taxon>
    </lineage>
</organism>
<keyword evidence="2" id="KW-0902">Two-component regulatory system</keyword>
<dbReference type="InterPro" id="IPR011006">
    <property type="entry name" value="CheY-like_superfamily"/>
</dbReference>
<evidence type="ECO:0000256" key="3">
    <source>
        <dbReference type="ARBA" id="ARBA00023015"/>
    </source>
</evidence>
<evidence type="ECO:0000256" key="5">
    <source>
        <dbReference type="ARBA" id="ARBA00023163"/>
    </source>
</evidence>
<dbReference type="EMBL" id="VMFF01000012">
    <property type="protein sequence ID" value="TSC66180.1"/>
    <property type="molecule type" value="Genomic_DNA"/>
</dbReference>
<dbReference type="InterPro" id="IPR036388">
    <property type="entry name" value="WH-like_DNA-bd_sf"/>
</dbReference>
<dbReference type="PANTHER" id="PTHR48111">
    <property type="entry name" value="REGULATOR OF RPOS"/>
    <property type="match status" value="1"/>
</dbReference>
<dbReference type="GO" id="GO:0006355">
    <property type="term" value="P:regulation of DNA-templated transcription"/>
    <property type="evidence" value="ECO:0007669"/>
    <property type="project" value="InterPro"/>
</dbReference>
<dbReference type="InterPro" id="IPR001789">
    <property type="entry name" value="Sig_transdc_resp-reg_receiver"/>
</dbReference>
<feature type="DNA-binding region" description="OmpR/PhoB-type" evidence="7">
    <location>
        <begin position="124"/>
        <end position="222"/>
    </location>
</feature>
<dbReference type="SMART" id="SM00862">
    <property type="entry name" value="Trans_reg_C"/>
    <property type="match status" value="1"/>
</dbReference>
<dbReference type="SUPFAM" id="SSF52172">
    <property type="entry name" value="CheY-like"/>
    <property type="match status" value="1"/>
</dbReference>
<proteinExistence type="predicted"/>
<dbReference type="FunFam" id="1.10.10.10:FF:000005">
    <property type="entry name" value="Two-component system response regulator"/>
    <property type="match status" value="1"/>
</dbReference>
<dbReference type="Gene3D" id="3.40.50.2300">
    <property type="match status" value="1"/>
</dbReference>
<name>A0A554JD31_9BACT</name>
<evidence type="ECO:0000259" key="9">
    <source>
        <dbReference type="PROSITE" id="PS51755"/>
    </source>
</evidence>
<feature type="domain" description="Response regulatory" evidence="8">
    <location>
        <begin position="2"/>
        <end position="116"/>
    </location>
</feature>
<keyword evidence="3" id="KW-0805">Transcription regulation</keyword>
<dbReference type="PANTHER" id="PTHR48111:SF22">
    <property type="entry name" value="REGULATOR OF RPOS"/>
    <property type="match status" value="1"/>
</dbReference>
<evidence type="ECO:0000256" key="1">
    <source>
        <dbReference type="ARBA" id="ARBA00022553"/>
    </source>
</evidence>
<evidence type="ECO:0000256" key="7">
    <source>
        <dbReference type="PROSITE-ProRule" id="PRU01091"/>
    </source>
</evidence>
<dbReference type="CDD" id="cd00383">
    <property type="entry name" value="trans_reg_C"/>
    <property type="match status" value="1"/>
</dbReference>
<dbReference type="PROSITE" id="PS50110">
    <property type="entry name" value="RESPONSE_REGULATORY"/>
    <property type="match status" value="1"/>
</dbReference>
<dbReference type="SMART" id="SM00448">
    <property type="entry name" value="REC"/>
    <property type="match status" value="1"/>
</dbReference>
<evidence type="ECO:0000256" key="4">
    <source>
        <dbReference type="ARBA" id="ARBA00023125"/>
    </source>
</evidence>
<dbReference type="Gene3D" id="6.10.250.690">
    <property type="match status" value="1"/>
</dbReference>
<reference evidence="10 11" key="1">
    <citation type="submission" date="2017-07" db="EMBL/GenBank/DDBJ databases">
        <title>Mechanisms for carbon and nitrogen cycling indicate functional differentiation within the Candidate Phyla Radiation.</title>
        <authorList>
            <person name="Danczak R.E."/>
            <person name="Johnston M.D."/>
            <person name="Kenah C."/>
            <person name="Slattery M."/>
            <person name="Wrighton K.C."/>
            <person name="Wilkins M.J."/>
        </authorList>
    </citation>
    <scope>NUCLEOTIDE SEQUENCE [LARGE SCALE GENOMIC DNA]</scope>
    <source>
        <strain evidence="10">Gr01-1014_77</strain>
    </source>
</reference>
<feature type="modified residue" description="4-aspartylphosphate" evidence="6">
    <location>
        <position position="51"/>
    </location>
</feature>
<dbReference type="GO" id="GO:0000156">
    <property type="term" value="F:phosphorelay response regulator activity"/>
    <property type="evidence" value="ECO:0007669"/>
    <property type="project" value="TreeGrafter"/>
</dbReference>
<keyword evidence="1 6" id="KW-0597">Phosphoprotein</keyword>
<evidence type="ECO:0000313" key="11">
    <source>
        <dbReference type="Proteomes" id="UP000319613"/>
    </source>
</evidence>
<dbReference type="Gene3D" id="1.10.10.10">
    <property type="entry name" value="Winged helix-like DNA-binding domain superfamily/Winged helix DNA-binding domain"/>
    <property type="match status" value="1"/>
</dbReference>
<dbReference type="GO" id="GO:0032993">
    <property type="term" value="C:protein-DNA complex"/>
    <property type="evidence" value="ECO:0007669"/>
    <property type="project" value="TreeGrafter"/>
</dbReference>
<dbReference type="AlphaFoldDB" id="A0A554JD31"/>
<dbReference type="GO" id="GO:0000976">
    <property type="term" value="F:transcription cis-regulatory region binding"/>
    <property type="evidence" value="ECO:0007669"/>
    <property type="project" value="TreeGrafter"/>
</dbReference>
<evidence type="ECO:0000259" key="8">
    <source>
        <dbReference type="PROSITE" id="PS50110"/>
    </source>
</evidence>
<dbReference type="Pfam" id="PF00072">
    <property type="entry name" value="Response_reg"/>
    <property type="match status" value="1"/>
</dbReference>
<keyword evidence="4 7" id="KW-0238">DNA-binding</keyword>
<keyword evidence="5" id="KW-0804">Transcription</keyword>
<dbReference type="InterPro" id="IPR039420">
    <property type="entry name" value="WalR-like"/>
</dbReference>
<dbReference type="PROSITE" id="PS51755">
    <property type="entry name" value="OMPR_PHOB"/>
    <property type="match status" value="1"/>
</dbReference>
<evidence type="ECO:0000256" key="6">
    <source>
        <dbReference type="PROSITE-ProRule" id="PRU00169"/>
    </source>
</evidence>
<dbReference type="GO" id="GO:0005829">
    <property type="term" value="C:cytosol"/>
    <property type="evidence" value="ECO:0007669"/>
    <property type="project" value="TreeGrafter"/>
</dbReference>
<evidence type="ECO:0000256" key="2">
    <source>
        <dbReference type="ARBA" id="ARBA00023012"/>
    </source>
</evidence>
<feature type="domain" description="OmpR/PhoB-type" evidence="9">
    <location>
        <begin position="124"/>
        <end position="222"/>
    </location>
</feature>
<dbReference type="Proteomes" id="UP000319613">
    <property type="component" value="Unassembled WGS sequence"/>
</dbReference>
<comment type="caution">
    <text evidence="10">The sequence shown here is derived from an EMBL/GenBank/DDBJ whole genome shotgun (WGS) entry which is preliminary data.</text>
</comment>